<gene>
    <name evidence="5" type="ORF">H9L13_02565</name>
</gene>
<dbReference type="InterPro" id="IPR029787">
    <property type="entry name" value="Nucleotide_cyclase"/>
</dbReference>
<feature type="domain" description="GGDEF" evidence="4">
    <location>
        <begin position="70"/>
        <end position="193"/>
    </location>
</feature>
<dbReference type="InterPro" id="IPR050469">
    <property type="entry name" value="Diguanylate_Cyclase"/>
</dbReference>
<keyword evidence="3" id="KW-0175">Coiled coil</keyword>
<dbReference type="Proteomes" id="UP000515971">
    <property type="component" value="Chromosome"/>
</dbReference>
<dbReference type="CDD" id="cd01949">
    <property type="entry name" value="GGDEF"/>
    <property type="match status" value="1"/>
</dbReference>
<dbReference type="GO" id="GO:0052621">
    <property type="term" value="F:diguanylate cyclase activity"/>
    <property type="evidence" value="ECO:0007669"/>
    <property type="project" value="UniProtKB-EC"/>
</dbReference>
<evidence type="ECO:0000256" key="1">
    <source>
        <dbReference type="ARBA" id="ARBA00012528"/>
    </source>
</evidence>
<dbReference type="FunFam" id="3.30.70.270:FF:000001">
    <property type="entry name" value="Diguanylate cyclase domain protein"/>
    <property type="match status" value="1"/>
</dbReference>
<dbReference type="SUPFAM" id="SSF55073">
    <property type="entry name" value="Nucleotide cyclase"/>
    <property type="match status" value="1"/>
</dbReference>
<dbReference type="Pfam" id="PF00990">
    <property type="entry name" value="GGDEF"/>
    <property type="match status" value="1"/>
</dbReference>
<sequence>MSDQVIDEDADAARLIEEISRLRALVAQLETRVEQLDELAHQDSLIQLPNRRGFMRELERLVDRGNRYGHSAAMLYVDLDGLKMINDTFGHLAGDEALIQVAQLLSGGVRRSDIVARIGGDEFAILLENANEAIAQETAARLENMVCDCDFTHDGDVLPLSVAIGVAMIDGDDTPQSVMDRADEEMYRRKDAA</sequence>
<dbReference type="InterPro" id="IPR043128">
    <property type="entry name" value="Rev_trsase/Diguanyl_cyclase"/>
</dbReference>
<dbReference type="KEGG" id="slut:H9L13_02565"/>
<evidence type="ECO:0000259" key="4">
    <source>
        <dbReference type="PROSITE" id="PS50887"/>
    </source>
</evidence>
<dbReference type="PANTHER" id="PTHR45138">
    <property type="entry name" value="REGULATORY COMPONENTS OF SENSORY TRANSDUCTION SYSTEM"/>
    <property type="match status" value="1"/>
</dbReference>
<dbReference type="EMBL" id="CP060718">
    <property type="protein sequence ID" value="QNN67831.1"/>
    <property type="molecule type" value="Genomic_DNA"/>
</dbReference>
<dbReference type="EC" id="2.7.7.65" evidence="1"/>
<dbReference type="RefSeq" id="WP_187538763.1">
    <property type="nucleotide sequence ID" value="NZ_BAABJT010000001.1"/>
</dbReference>
<feature type="coiled-coil region" evidence="3">
    <location>
        <begin position="12"/>
        <end position="39"/>
    </location>
</feature>
<dbReference type="PROSITE" id="PS50887">
    <property type="entry name" value="GGDEF"/>
    <property type="match status" value="1"/>
</dbReference>
<protein>
    <recommendedName>
        <fullName evidence="1">diguanylate cyclase</fullName>
        <ecNumber evidence="1">2.7.7.65</ecNumber>
    </recommendedName>
</protein>
<dbReference type="AlphaFoldDB" id="A0A7G9SJ06"/>
<evidence type="ECO:0000256" key="3">
    <source>
        <dbReference type="SAM" id="Coils"/>
    </source>
</evidence>
<reference evidence="5 6" key="1">
    <citation type="submission" date="2020-08" db="EMBL/GenBank/DDBJ databases">
        <title>Genome sequence of Sphingomonas lutea KCTC 23642T.</title>
        <authorList>
            <person name="Hyun D.-W."/>
            <person name="Bae J.-W."/>
        </authorList>
    </citation>
    <scope>NUCLEOTIDE SEQUENCE [LARGE SCALE GENOMIC DNA]</scope>
    <source>
        <strain evidence="5 6">KCTC 23642</strain>
    </source>
</reference>
<keyword evidence="6" id="KW-1185">Reference proteome</keyword>
<comment type="catalytic activity">
    <reaction evidence="2">
        <text>2 GTP = 3',3'-c-di-GMP + 2 diphosphate</text>
        <dbReference type="Rhea" id="RHEA:24898"/>
        <dbReference type="ChEBI" id="CHEBI:33019"/>
        <dbReference type="ChEBI" id="CHEBI:37565"/>
        <dbReference type="ChEBI" id="CHEBI:58805"/>
        <dbReference type="EC" id="2.7.7.65"/>
    </reaction>
</comment>
<dbReference type="NCBIfam" id="TIGR00254">
    <property type="entry name" value="GGDEF"/>
    <property type="match status" value="1"/>
</dbReference>
<proteinExistence type="predicted"/>
<accession>A0A7G9SJ06</accession>
<organism evidence="5 6">
    <name type="scientific">Sphingomonas lutea</name>
    <dbReference type="NCBI Taxonomy" id="1045317"/>
    <lineage>
        <taxon>Bacteria</taxon>
        <taxon>Pseudomonadati</taxon>
        <taxon>Pseudomonadota</taxon>
        <taxon>Alphaproteobacteria</taxon>
        <taxon>Sphingomonadales</taxon>
        <taxon>Sphingomonadaceae</taxon>
        <taxon>Sphingomonas</taxon>
    </lineage>
</organism>
<evidence type="ECO:0000256" key="2">
    <source>
        <dbReference type="ARBA" id="ARBA00034247"/>
    </source>
</evidence>
<evidence type="ECO:0000313" key="5">
    <source>
        <dbReference type="EMBL" id="QNN67831.1"/>
    </source>
</evidence>
<dbReference type="InterPro" id="IPR000160">
    <property type="entry name" value="GGDEF_dom"/>
</dbReference>
<dbReference type="SMART" id="SM00267">
    <property type="entry name" value="GGDEF"/>
    <property type="match status" value="1"/>
</dbReference>
<dbReference type="Gene3D" id="3.30.70.270">
    <property type="match status" value="1"/>
</dbReference>
<dbReference type="PANTHER" id="PTHR45138:SF9">
    <property type="entry name" value="DIGUANYLATE CYCLASE DGCM-RELATED"/>
    <property type="match status" value="1"/>
</dbReference>
<name>A0A7G9SJ06_9SPHN</name>
<evidence type="ECO:0000313" key="6">
    <source>
        <dbReference type="Proteomes" id="UP000515971"/>
    </source>
</evidence>